<dbReference type="Proteomes" id="UP001359559">
    <property type="component" value="Unassembled WGS sequence"/>
</dbReference>
<reference evidence="2 3" key="1">
    <citation type="submission" date="2024-01" db="EMBL/GenBank/DDBJ databases">
        <title>The genomes of 5 underutilized Papilionoideae crops provide insights into root nodulation and disease resistance.</title>
        <authorList>
            <person name="Yuan L."/>
        </authorList>
    </citation>
    <scope>NUCLEOTIDE SEQUENCE [LARGE SCALE GENOMIC DNA]</scope>
    <source>
        <strain evidence="2">LY-2023</strain>
        <tissue evidence="2">Leaf</tissue>
    </source>
</reference>
<feature type="signal peptide" evidence="1">
    <location>
        <begin position="1"/>
        <end position="16"/>
    </location>
</feature>
<dbReference type="EMBL" id="JAYKXN010000002">
    <property type="protein sequence ID" value="KAK7309832.1"/>
    <property type="molecule type" value="Genomic_DNA"/>
</dbReference>
<comment type="caution">
    <text evidence="2">The sequence shown here is derived from an EMBL/GenBank/DDBJ whole genome shotgun (WGS) entry which is preliminary data.</text>
</comment>
<name>A0AAN9K597_CLITE</name>
<feature type="chain" id="PRO_5042814581" evidence="1">
    <location>
        <begin position="17"/>
        <end position="185"/>
    </location>
</feature>
<evidence type="ECO:0000313" key="2">
    <source>
        <dbReference type="EMBL" id="KAK7309832.1"/>
    </source>
</evidence>
<keyword evidence="3" id="KW-1185">Reference proteome</keyword>
<keyword evidence="1" id="KW-0732">Signal</keyword>
<protein>
    <submittedName>
        <fullName evidence="2">Uncharacterized protein</fullName>
    </submittedName>
</protein>
<organism evidence="2 3">
    <name type="scientific">Clitoria ternatea</name>
    <name type="common">Butterfly pea</name>
    <dbReference type="NCBI Taxonomy" id="43366"/>
    <lineage>
        <taxon>Eukaryota</taxon>
        <taxon>Viridiplantae</taxon>
        <taxon>Streptophyta</taxon>
        <taxon>Embryophyta</taxon>
        <taxon>Tracheophyta</taxon>
        <taxon>Spermatophyta</taxon>
        <taxon>Magnoliopsida</taxon>
        <taxon>eudicotyledons</taxon>
        <taxon>Gunneridae</taxon>
        <taxon>Pentapetalae</taxon>
        <taxon>rosids</taxon>
        <taxon>fabids</taxon>
        <taxon>Fabales</taxon>
        <taxon>Fabaceae</taxon>
        <taxon>Papilionoideae</taxon>
        <taxon>50 kb inversion clade</taxon>
        <taxon>NPAAA clade</taxon>
        <taxon>indigoferoid/millettioid clade</taxon>
        <taxon>Phaseoleae</taxon>
        <taxon>Clitoria</taxon>
    </lineage>
</organism>
<evidence type="ECO:0000313" key="3">
    <source>
        <dbReference type="Proteomes" id="UP001359559"/>
    </source>
</evidence>
<dbReference type="AlphaFoldDB" id="A0AAN9K597"/>
<gene>
    <name evidence="2" type="ORF">RJT34_06887</name>
</gene>
<evidence type="ECO:0000256" key="1">
    <source>
        <dbReference type="SAM" id="SignalP"/>
    </source>
</evidence>
<accession>A0AAN9K597</accession>
<proteinExistence type="predicted"/>
<sequence length="185" mass="21295">MLSTLAAFFAIASVEWLGGELKLLLKTYPSLYEWKTARGIPNCHAGCLYQHSLQAESKTDLKTEWKTHKQDLRYLLYWVECLLLWVNLRLVLTLNSIGVGAELNLKLHHTKTGYISASSSTSFPIPSLAQPRTDNYCAGSKMILTALFLSIRYFVHRTEKISRHIYFFIFQATPRIVYWYLLGID</sequence>